<evidence type="ECO:0000313" key="6">
    <source>
        <dbReference type="EMBL" id="CAK7909132.1"/>
    </source>
</evidence>
<organism evidence="6 7">
    <name type="scientific">[Candida] anglica</name>
    <dbReference type="NCBI Taxonomy" id="148631"/>
    <lineage>
        <taxon>Eukaryota</taxon>
        <taxon>Fungi</taxon>
        <taxon>Dikarya</taxon>
        <taxon>Ascomycota</taxon>
        <taxon>Saccharomycotina</taxon>
        <taxon>Pichiomycetes</taxon>
        <taxon>Debaryomycetaceae</taxon>
        <taxon>Kurtzmaniella</taxon>
    </lineage>
</organism>
<proteinExistence type="inferred from homology"/>
<dbReference type="Pfam" id="PF00233">
    <property type="entry name" value="PDEase_I"/>
    <property type="match status" value="1"/>
</dbReference>
<dbReference type="Proteomes" id="UP001497600">
    <property type="component" value="Chromosome E"/>
</dbReference>
<comment type="cofactor">
    <cofactor evidence="3">
        <name>a divalent metal cation</name>
        <dbReference type="ChEBI" id="CHEBI:60240"/>
    </cofactor>
    <text evidence="3">Binds 2 divalent metal cations per subunit. Site 1 may preferentially bind zinc ions, while site 2 has a preference for magnesium and/or manganese ions.</text>
</comment>
<sequence length="619" mass="69129">MVAELLILRYLAQGPTKASSRAEVPSKAQASTHAHPLTSASSGATPSTQKQSDTSNGAFEHSNIHSSTTTHFSSFVALVSFLFSKGNAERDTSNATVIVLDHQATTASALDALPIEDKKLLLRYFFNHLNVVVVSSTEAQTNIKEINTLTAKISSSVGERIVRVETWTGTGFNSLDDTFEEERSDYLPTMSAVLLGNTNKSYNTRMKVIQLHKILMEEIDFESLLAESGKSHLAKLCSLVGHWSFPAHELSNDDLVYCVYLMIEYALKQVKEHEQTSTEATLLFPSKNELLGLVFMVRDTYKNGNPFHNFRHATDVLQATFHYLVRLGCLPVPKQLQMDPNACEMEILESIKKDDDGLYETEFVAIKTPHDHDHDQDQTHLNPLQTFGLLIAALGHDVGHPGVTNAFMTKYCSPTSLIYNGQSVLESYHSSVFINKILCINWPTLLSIHTDPSSTSSPTMRQFIISCILATDMAEHFEYIGKISQFQKHSDSSSKEKTAQLISNLLIKCADISNVTRPLRVSAQWALVLSREFEEVATLERKLTTRDSSMVLEPQYAKLPKALEDTVASSPDIYKGQIFFINTFAENLFQNVAELLPELKYTCEIISSNKEYWFGCKDS</sequence>
<dbReference type="InterPro" id="IPR002073">
    <property type="entry name" value="PDEase_catalytic_dom"/>
</dbReference>
<feature type="region of interest" description="Disordered" evidence="4">
    <location>
        <begin position="18"/>
        <end position="62"/>
    </location>
</feature>
<evidence type="ECO:0000259" key="5">
    <source>
        <dbReference type="PROSITE" id="PS51845"/>
    </source>
</evidence>
<dbReference type="CDD" id="cd00077">
    <property type="entry name" value="HDc"/>
    <property type="match status" value="1"/>
</dbReference>
<dbReference type="InterPro" id="IPR023174">
    <property type="entry name" value="PDEase_CS"/>
</dbReference>
<evidence type="ECO:0000256" key="2">
    <source>
        <dbReference type="ARBA" id="ARBA00022801"/>
    </source>
</evidence>
<feature type="compositionally biased region" description="Polar residues" evidence="4">
    <location>
        <begin position="28"/>
        <end position="57"/>
    </location>
</feature>
<protein>
    <recommendedName>
        <fullName evidence="3">Phosphodiesterase</fullName>
        <ecNumber evidence="3">3.1.4.-</ecNumber>
    </recommendedName>
</protein>
<evidence type="ECO:0000256" key="1">
    <source>
        <dbReference type="ARBA" id="ARBA00022723"/>
    </source>
</evidence>
<dbReference type="Gene3D" id="1.10.1300.10">
    <property type="entry name" value="3'5'-cyclic nucleotide phosphodiesterase, catalytic domain"/>
    <property type="match status" value="1"/>
</dbReference>
<reference evidence="6 7" key="1">
    <citation type="submission" date="2024-01" db="EMBL/GenBank/DDBJ databases">
        <authorList>
            <consortium name="Genoscope - CEA"/>
            <person name="William W."/>
        </authorList>
    </citation>
    <scope>NUCLEOTIDE SEQUENCE [LARGE SCALE GENOMIC DNA]</scope>
    <source>
        <strain evidence="6 7">29B2s-10</strain>
    </source>
</reference>
<evidence type="ECO:0000256" key="4">
    <source>
        <dbReference type="SAM" id="MobiDB-lite"/>
    </source>
</evidence>
<keyword evidence="1 3" id="KW-0479">Metal-binding</keyword>
<dbReference type="EC" id="3.1.4.-" evidence="3"/>
<keyword evidence="2 3" id="KW-0378">Hydrolase</keyword>
<evidence type="ECO:0000256" key="3">
    <source>
        <dbReference type="RuleBase" id="RU363067"/>
    </source>
</evidence>
<comment type="similarity">
    <text evidence="3">Belongs to the cyclic nucleotide phosphodiesterase family.</text>
</comment>
<dbReference type="PANTHER" id="PTHR11347">
    <property type="entry name" value="CYCLIC NUCLEOTIDE PHOSPHODIESTERASE"/>
    <property type="match status" value="1"/>
</dbReference>
<name>A0ABP0EGZ8_9ASCO</name>
<dbReference type="EMBL" id="OZ004257">
    <property type="protein sequence ID" value="CAK7909132.1"/>
    <property type="molecule type" value="Genomic_DNA"/>
</dbReference>
<gene>
    <name evidence="6" type="ORF">CAAN4_E13344</name>
</gene>
<accession>A0ABP0EGZ8</accession>
<dbReference type="PROSITE" id="PS00126">
    <property type="entry name" value="PDEASE_I_1"/>
    <property type="match status" value="1"/>
</dbReference>
<dbReference type="InterPro" id="IPR036971">
    <property type="entry name" value="PDEase_catalytic_dom_sf"/>
</dbReference>
<dbReference type="SUPFAM" id="SSF109604">
    <property type="entry name" value="HD-domain/PDEase-like"/>
    <property type="match status" value="1"/>
</dbReference>
<feature type="domain" description="PDEase" evidence="5">
    <location>
        <begin position="217"/>
        <end position="619"/>
    </location>
</feature>
<dbReference type="PROSITE" id="PS51845">
    <property type="entry name" value="PDEASE_I_2"/>
    <property type="match status" value="1"/>
</dbReference>
<keyword evidence="7" id="KW-1185">Reference proteome</keyword>
<evidence type="ECO:0000313" key="7">
    <source>
        <dbReference type="Proteomes" id="UP001497600"/>
    </source>
</evidence>
<dbReference type="InterPro" id="IPR003607">
    <property type="entry name" value="HD/PDEase_dom"/>
</dbReference>